<dbReference type="GO" id="GO:0000976">
    <property type="term" value="F:transcription cis-regulatory region binding"/>
    <property type="evidence" value="ECO:0007669"/>
    <property type="project" value="TreeGrafter"/>
</dbReference>
<gene>
    <name evidence="4" type="ORF">GR170_10645</name>
</gene>
<dbReference type="RefSeq" id="WP_160894428.1">
    <property type="nucleotide sequence ID" value="NZ_WUMU01000011.1"/>
</dbReference>
<dbReference type="Pfam" id="PF08362">
    <property type="entry name" value="TetR_C_3"/>
    <property type="match status" value="1"/>
</dbReference>
<evidence type="ECO:0000313" key="4">
    <source>
        <dbReference type="EMBL" id="MXN18295.1"/>
    </source>
</evidence>
<accession>A0A6L7G2I2</accession>
<feature type="DNA-binding region" description="H-T-H motif" evidence="2">
    <location>
        <begin position="37"/>
        <end position="56"/>
    </location>
</feature>
<dbReference type="SUPFAM" id="SSF48498">
    <property type="entry name" value="Tetracyclin repressor-like, C-terminal domain"/>
    <property type="match status" value="1"/>
</dbReference>
<keyword evidence="5" id="KW-1185">Reference proteome</keyword>
<feature type="domain" description="HTH tetR-type" evidence="3">
    <location>
        <begin position="14"/>
        <end position="74"/>
    </location>
</feature>
<dbReference type="EMBL" id="WUMU01000011">
    <property type="protein sequence ID" value="MXN18295.1"/>
    <property type="molecule type" value="Genomic_DNA"/>
</dbReference>
<dbReference type="GO" id="GO:0045892">
    <property type="term" value="P:negative regulation of DNA-templated transcription"/>
    <property type="evidence" value="ECO:0007669"/>
    <property type="project" value="InterPro"/>
</dbReference>
<organism evidence="4 5">
    <name type="scientific">Pseudooceanicola albus</name>
    <dbReference type="NCBI Taxonomy" id="2692189"/>
    <lineage>
        <taxon>Bacteria</taxon>
        <taxon>Pseudomonadati</taxon>
        <taxon>Pseudomonadota</taxon>
        <taxon>Alphaproteobacteria</taxon>
        <taxon>Rhodobacterales</taxon>
        <taxon>Paracoccaceae</taxon>
        <taxon>Pseudooceanicola</taxon>
    </lineage>
</organism>
<dbReference type="Gene3D" id="1.10.10.60">
    <property type="entry name" value="Homeodomain-like"/>
    <property type="match status" value="1"/>
</dbReference>
<dbReference type="InterPro" id="IPR001647">
    <property type="entry name" value="HTH_TetR"/>
</dbReference>
<dbReference type="SUPFAM" id="SSF46689">
    <property type="entry name" value="Homeodomain-like"/>
    <property type="match status" value="1"/>
</dbReference>
<evidence type="ECO:0000256" key="2">
    <source>
        <dbReference type="PROSITE-ProRule" id="PRU00335"/>
    </source>
</evidence>
<dbReference type="InterPro" id="IPR050109">
    <property type="entry name" value="HTH-type_TetR-like_transc_reg"/>
</dbReference>
<dbReference type="PANTHER" id="PTHR30055">
    <property type="entry name" value="HTH-TYPE TRANSCRIPTIONAL REGULATOR RUTR"/>
    <property type="match status" value="1"/>
</dbReference>
<evidence type="ECO:0000259" key="3">
    <source>
        <dbReference type="PROSITE" id="PS50977"/>
    </source>
</evidence>
<keyword evidence="1 2" id="KW-0238">DNA-binding</keyword>
<name>A0A6L7G2I2_9RHOB</name>
<dbReference type="InterPro" id="IPR009057">
    <property type="entry name" value="Homeodomain-like_sf"/>
</dbReference>
<dbReference type="InterPro" id="IPR013573">
    <property type="entry name" value="Tscrpt_reg_YcdC_C"/>
</dbReference>
<dbReference type="AlphaFoldDB" id="A0A6L7G2I2"/>
<dbReference type="PRINTS" id="PR00455">
    <property type="entry name" value="HTHTETR"/>
</dbReference>
<protein>
    <submittedName>
        <fullName evidence="4">TetR family transcriptional regulator</fullName>
    </submittedName>
</protein>
<comment type="caution">
    <text evidence="4">The sequence shown here is derived from an EMBL/GenBank/DDBJ whole genome shotgun (WGS) entry which is preliminary data.</text>
</comment>
<dbReference type="InterPro" id="IPR036271">
    <property type="entry name" value="Tet_transcr_reg_TetR-rel_C_sf"/>
</dbReference>
<sequence>MSAKASDPELRIRARNEALISDAATRLFARKGFEGTRISEIAEAAGLPKANVYYYFGSKAEIYRSILRRLLTNWTVALDHLSEERDPFEALEAYVRAKLEHSRRFPDETRVFATEILAGGPYLTPEDRELMRVGMLRPVEVLEAWIARGLIRPVHPRHLMITLWSAAQYYADFEIMAAHTLEVKKLKRADYDTAADTIVQTTLRGLRPDPVPA</sequence>
<dbReference type="GO" id="GO:0003700">
    <property type="term" value="F:DNA-binding transcription factor activity"/>
    <property type="evidence" value="ECO:0007669"/>
    <property type="project" value="TreeGrafter"/>
</dbReference>
<evidence type="ECO:0000313" key="5">
    <source>
        <dbReference type="Proteomes" id="UP000477911"/>
    </source>
</evidence>
<reference evidence="4 5" key="1">
    <citation type="submission" date="2019-12" db="EMBL/GenBank/DDBJ databases">
        <authorList>
            <person name="Li M."/>
        </authorList>
    </citation>
    <scope>NUCLEOTIDE SEQUENCE [LARGE SCALE GENOMIC DNA]</scope>
    <source>
        <strain evidence="4 5">GBMRC 2024</strain>
    </source>
</reference>
<dbReference type="Pfam" id="PF00440">
    <property type="entry name" value="TetR_N"/>
    <property type="match status" value="1"/>
</dbReference>
<dbReference type="PROSITE" id="PS50977">
    <property type="entry name" value="HTH_TETR_2"/>
    <property type="match status" value="1"/>
</dbReference>
<dbReference type="Proteomes" id="UP000477911">
    <property type="component" value="Unassembled WGS sequence"/>
</dbReference>
<evidence type="ECO:0000256" key="1">
    <source>
        <dbReference type="ARBA" id="ARBA00023125"/>
    </source>
</evidence>
<dbReference type="PANTHER" id="PTHR30055:SF196">
    <property type="entry name" value="HTH-TYPE TRANSCRIPTIONAL REGULATOR RUTR"/>
    <property type="match status" value="1"/>
</dbReference>
<dbReference type="Gene3D" id="1.10.357.10">
    <property type="entry name" value="Tetracycline Repressor, domain 2"/>
    <property type="match status" value="1"/>
</dbReference>
<proteinExistence type="predicted"/>